<evidence type="ECO:0000313" key="5">
    <source>
        <dbReference type="Proteomes" id="UP001156702"/>
    </source>
</evidence>
<comment type="similarity">
    <text evidence="1">Belongs to the metallo-dependent hydrolases superfamily. ATZ/TRZ family.</text>
</comment>
<dbReference type="InterPro" id="IPR006680">
    <property type="entry name" value="Amidohydro-rel"/>
</dbReference>
<evidence type="ECO:0000259" key="3">
    <source>
        <dbReference type="Pfam" id="PF01979"/>
    </source>
</evidence>
<evidence type="ECO:0000256" key="1">
    <source>
        <dbReference type="ARBA" id="ARBA00006745"/>
    </source>
</evidence>
<accession>A0ABQ5ZIT1</accession>
<keyword evidence="2" id="KW-0378">Hydrolase</keyword>
<dbReference type="NCBIfam" id="NF004801">
    <property type="entry name" value="PRK06151.1"/>
    <property type="match status" value="1"/>
</dbReference>
<organism evidence="4 5">
    <name type="scientific">Shinella yambaruensis</name>
    <dbReference type="NCBI Taxonomy" id="415996"/>
    <lineage>
        <taxon>Bacteria</taxon>
        <taxon>Pseudomonadati</taxon>
        <taxon>Pseudomonadota</taxon>
        <taxon>Alphaproteobacteria</taxon>
        <taxon>Hyphomicrobiales</taxon>
        <taxon>Rhizobiaceae</taxon>
        <taxon>Shinella</taxon>
    </lineage>
</organism>
<dbReference type="PANTHER" id="PTHR43794">
    <property type="entry name" value="AMINOHYDROLASE SSNA-RELATED"/>
    <property type="match status" value="1"/>
</dbReference>
<reference evidence="5" key="1">
    <citation type="journal article" date="2019" name="Int. J. Syst. Evol. Microbiol.">
        <title>The Global Catalogue of Microorganisms (GCM) 10K type strain sequencing project: providing services to taxonomists for standard genome sequencing and annotation.</title>
        <authorList>
            <consortium name="The Broad Institute Genomics Platform"/>
            <consortium name="The Broad Institute Genome Sequencing Center for Infectious Disease"/>
            <person name="Wu L."/>
            <person name="Ma J."/>
        </authorList>
    </citation>
    <scope>NUCLEOTIDE SEQUENCE [LARGE SCALE GENOMIC DNA]</scope>
    <source>
        <strain evidence="5">NBRC 102122</strain>
    </source>
</reference>
<dbReference type="InterPro" id="IPR032466">
    <property type="entry name" value="Metal_Hydrolase"/>
</dbReference>
<dbReference type="Pfam" id="PF01979">
    <property type="entry name" value="Amidohydro_1"/>
    <property type="match status" value="1"/>
</dbReference>
<protein>
    <submittedName>
        <fullName evidence="4">Ethylammeline chlorohydrolase</fullName>
    </submittedName>
</protein>
<dbReference type="Proteomes" id="UP001156702">
    <property type="component" value="Unassembled WGS sequence"/>
</dbReference>
<dbReference type="RefSeq" id="WP_244769105.1">
    <property type="nucleotide sequence ID" value="NZ_BSOP01000031.1"/>
</dbReference>
<evidence type="ECO:0000313" key="4">
    <source>
        <dbReference type="EMBL" id="GLR52708.1"/>
    </source>
</evidence>
<feature type="domain" description="Amidohydrolase-related" evidence="3">
    <location>
        <begin position="93"/>
        <end position="445"/>
    </location>
</feature>
<dbReference type="SUPFAM" id="SSF51556">
    <property type="entry name" value="Metallo-dependent hydrolases"/>
    <property type="match status" value="1"/>
</dbReference>
<dbReference type="SUPFAM" id="SSF51338">
    <property type="entry name" value="Composite domain of metallo-dependent hydrolases"/>
    <property type="match status" value="2"/>
</dbReference>
<name>A0ABQ5ZIT1_9HYPH</name>
<proteinExistence type="inferred from homology"/>
<keyword evidence="5" id="KW-1185">Reference proteome</keyword>
<dbReference type="InterPro" id="IPR050287">
    <property type="entry name" value="MTA/SAH_deaminase"/>
</dbReference>
<comment type="caution">
    <text evidence="4">The sequence shown here is derived from an EMBL/GenBank/DDBJ whole genome shotgun (WGS) entry which is preliminary data.</text>
</comment>
<dbReference type="EMBL" id="BSOP01000031">
    <property type="protein sequence ID" value="GLR52708.1"/>
    <property type="molecule type" value="Genomic_DNA"/>
</dbReference>
<dbReference type="Gene3D" id="2.30.40.10">
    <property type="entry name" value="Urease, subunit C, domain 1"/>
    <property type="match status" value="1"/>
</dbReference>
<dbReference type="PANTHER" id="PTHR43794:SF11">
    <property type="entry name" value="AMIDOHYDROLASE-RELATED DOMAIN-CONTAINING PROTEIN"/>
    <property type="match status" value="1"/>
</dbReference>
<evidence type="ECO:0000256" key="2">
    <source>
        <dbReference type="ARBA" id="ARBA00022801"/>
    </source>
</evidence>
<sequence length="499" mass="54922">MTTLPPSGRIDGPVLLTARWVVGHRDGRHVILDDGVVVFEGDRVVFVGHDYPGAVAARIDYGNAILSPGFVDLDALSDLDTTVLAFDNQPSWRKGRVWPRSYMERAYEMYTQEELAFQKRYAFAQLIRNGVTTALPIASLFYRAWGETDAEFSAAADAAHELGLRVYLGPAYRTGNSYVDDDGRIAFFYDEERGFRSFADSLAFAERIEGLASPLVRAMLAPDRIETCTPDLVRRTADAGRDLDIPVRQHCCQSDLEFTRITATYGMTPLEWLDSLGALDERVLLPHGELVAGTRHVDRPGRDLDILKNAGATLVHCPLVSARHGGFMDSFSKFRAMGVRIGLGTDTWPPDVIQNMQVGVMISRVMDGSIDSVRSEHYFDAATLGGADALRRPDLGRLQAGAKADIIVIDMGHDRIGHVIDPIQTLMMASSGRDVTDVVIDGRFVMVDGQIPGFDATAGQARAQRQFDGLVARYPERTYGHPPVGEIFSSAYPRLGRNA</sequence>
<dbReference type="InterPro" id="IPR011059">
    <property type="entry name" value="Metal-dep_hydrolase_composite"/>
</dbReference>
<dbReference type="Gene3D" id="3.20.20.140">
    <property type="entry name" value="Metal-dependent hydrolases"/>
    <property type="match status" value="1"/>
</dbReference>
<gene>
    <name evidence="4" type="ORF">GCM10007923_39220</name>
</gene>